<evidence type="ECO:0000313" key="4">
    <source>
        <dbReference type="Proteomes" id="UP000309992"/>
    </source>
</evidence>
<sequence length="516" mass="55072">MSRRGRFLALALAAVLPLSACGGPAAGPADPGRPVAGGSARVLQITEPRGLDPAALSNEYVLTAFLGNALYGTLMVNDPKTGKIEHTMAEGFATTDGGATFELSLRPGLRFSDGSPLDAAAVKVNWDRLKDPATGSSYVHEASMIASTAVLDTTTLRVTMAEPVPNYAQAVVTSSLNWIASPKALRAGQRAFDEKPVGAGPFTLESWARQDAIELVRNPGYWDAPKPYLDRLTLRTSSDGSQRLNTVVSGGADVAIETNWGNLAKAREAGLNTQLVPLNGGITVAMNTRRAPFDDVRARRAVAAALDPRAMGVSVYNGENLAAPTLFTDSSPFHTDLPLARTDKAEAQRLFDELAAEGKPVSFTFTSGPTTEIRAIAENVQAQLSAFDNVHVEVKVVDITKVLALRSTYDFDMLVGSAYFADPETRLWTAFHGDSRRNLAGIDDDRLDAGLQRGRTATSTGERKAAYEEVQKRLIELVPAIFVSRPAPSVITGSNVGGVVQYGHGSLLPEELWIQP</sequence>
<reference evidence="3 4" key="1">
    <citation type="journal article" date="2015" name="Antonie Van Leeuwenhoek">
        <title>Prauserella endophytica sp. nov., an endophytic actinobacterium isolated from Tamarix taklamakanensis.</title>
        <authorList>
            <person name="Liu J.M."/>
            <person name="Habden X."/>
            <person name="Guo L."/>
            <person name="Tuo L."/>
            <person name="Jiang Z.K."/>
            <person name="Liu S.W."/>
            <person name="Liu X.F."/>
            <person name="Chen L."/>
            <person name="Li R.F."/>
            <person name="Zhang Y.Q."/>
            <person name="Sun C.H."/>
        </authorList>
    </citation>
    <scope>NUCLEOTIDE SEQUENCE [LARGE SCALE GENOMIC DNA]</scope>
    <source>
        <strain evidence="3 4">CGMCC 4.7182</strain>
    </source>
</reference>
<dbReference type="Proteomes" id="UP000309992">
    <property type="component" value="Unassembled WGS sequence"/>
</dbReference>
<feature type="domain" description="Solute-binding protein family 5" evidence="2">
    <location>
        <begin position="84"/>
        <end position="434"/>
    </location>
</feature>
<dbReference type="RefSeq" id="WP_137095386.1">
    <property type="nucleotide sequence ID" value="NZ_SWMS01000007.1"/>
</dbReference>
<dbReference type="Gene3D" id="3.40.190.10">
    <property type="entry name" value="Periplasmic binding protein-like II"/>
    <property type="match status" value="1"/>
</dbReference>
<dbReference type="Gene3D" id="3.10.105.10">
    <property type="entry name" value="Dipeptide-binding Protein, Domain 3"/>
    <property type="match status" value="1"/>
</dbReference>
<dbReference type="EMBL" id="SWMS01000007">
    <property type="protein sequence ID" value="TKG70826.1"/>
    <property type="molecule type" value="Genomic_DNA"/>
</dbReference>
<dbReference type="PIRSF" id="PIRSF002741">
    <property type="entry name" value="MppA"/>
    <property type="match status" value="1"/>
</dbReference>
<proteinExistence type="predicted"/>
<feature type="chain" id="PRO_5046131815" evidence="1">
    <location>
        <begin position="21"/>
        <end position="516"/>
    </location>
</feature>
<organism evidence="3 4">
    <name type="scientific">Prauserella endophytica</name>
    <dbReference type="NCBI Taxonomy" id="1592324"/>
    <lineage>
        <taxon>Bacteria</taxon>
        <taxon>Bacillati</taxon>
        <taxon>Actinomycetota</taxon>
        <taxon>Actinomycetes</taxon>
        <taxon>Pseudonocardiales</taxon>
        <taxon>Pseudonocardiaceae</taxon>
        <taxon>Prauserella</taxon>
        <taxon>Prauserella coralliicola group</taxon>
    </lineage>
</organism>
<keyword evidence="4" id="KW-1185">Reference proteome</keyword>
<evidence type="ECO:0000259" key="2">
    <source>
        <dbReference type="Pfam" id="PF00496"/>
    </source>
</evidence>
<dbReference type="SUPFAM" id="SSF53850">
    <property type="entry name" value="Periplasmic binding protein-like II"/>
    <property type="match status" value="1"/>
</dbReference>
<accession>A0ABY2S608</accession>
<dbReference type="InterPro" id="IPR030678">
    <property type="entry name" value="Peptide/Ni-bd"/>
</dbReference>
<dbReference type="CDD" id="cd00995">
    <property type="entry name" value="PBP2_NikA_DppA_OppA_like"/>
    <property type="match status" value="1"/>
</dbReference>
<feature type="signal peptide" evidence="1">
    <location>
        <begin position="1"/>
        <end position="20"/>
    </location>
</feature>
<dbReference type="Pfam" id="PF00496">
    <property type="entry name" value="SBP_bac_5"/>
    <property type="match status" value="1"/>
</dbReference>
<dbReference type="InterPro" id="IPR039424">
    <property type="entry name" value="SBP_5"/>
</dbReference>
<name>A0ABY2S608_9PSEU</name>
<keyword evidence="1" id="KW-0732">Signal</keyword>
<protein>
    <submittedName>
        <fullName evidence="3">ABC transporter substrate-binding protein</fullName>
    </submittedName>
</protein>
<evidence type="ECO:0000256" key="1">
    <source>
        <dbReference type="SAM" id="SignalP"/>
    </source>
</evidence>
<dbReference type="PANTHER" id="PTHR30290">
    <property type="entry name" value="PERIPLASMIC BINDING COMPONENT OF ABC TRANSPORTER"/>
    <property type="match status" value="1"/>
</dbReference>
<comment type="caution">
    <text evidence="3">The sequence shown here is derived from an EMBL/GenBank/DDBJ whole genome shotgun (WGS) entry which is preliminary data.</text>
</comment>
<dbReference type="InterPro" id="IPR000914">
    <property type="entry name" value="SBP_5_dom"/>
</dbReference>
<gene>
    <name evidence="3" type="ORF">FCN18_14975</name>
</gene>
<evidence type="ECO:0000313" key="3">
    <source>
        <dbReference type="EMBL" id="TKG70826.1"/>
    </source>
</evidence>